<protein>
    <submittedName>
        <fullName evidence="1">Uncharacterized protein</fullName>
    </submittedName>
</protein>
<reference evidence="1" key="1">
    <citation type="journal article" date="2010" name="Science">
        <title>Plasticity of animal genome architecture unmasked by rapid evolution of a pelagic tunicate.</title>
        <authorList>
            <person name="Denoeud F."/>
            <person name="Henriet S."/>
            <person name="Mungpakdee S."/>
            <person name="Aury J.M."/>
            <person name="Da Silva C."/>
            <person name="Brinkmann H."/>
            <person name="Mikhaleva J."/>
            <person name="Olsen L.C."/>
            <person name="Jubin C."/>
            <person name="Canestro C."/>
            <person name="Bouquet J.M."/>
            <person name="Danks G."/>
            <person name="Poulain J."/>
            <person name="Campsteijn C."/>
            <person name="Adamski M."/>
            <person name="Cross I."/>
            <person name="Yadetie F."/>
            <person name="Muffato M."/>
            <person name="Louis A."/>
            <person name="Butcher S."/>
            <person name="Tsagkogeorga G."/>
            <person name="Konrad A."/>
            <person name="Singh S."/>
            <person name="Jensen M.F."/>
            <person name="Cong E.H."/>
            <person name="Eikeseth-Otteraa H."/>
            <person name="Noel B."/>
            <person name="Anthouard V."/>
            <person name="Porcel B.M."/>
            <person name="Kachouri-Lafond R."/>
            <person name="Nishino A."/>
            <person name="Ugolini M."/>
            <person name="Chourrout P."/>
            <person name="Nishida H."/>
            <person name="Aasland R."/>
            <person name="Huzurbazar S."/>
            <person name="Westhof E."/>
            <person name="Delsuc F."/>
            <person name="Lehrach H."/>
            <person name="Reinhardt R."/>
            <person name="Weissenbach J."/>
            <person name="Roy S.W."/>
            <person name="Artiguenave F."/>
            <person name="Postlethwait J.H."/>
            <person name="Manak J.R."/>
            <person name="Thompson E.M."/>
            <person name="Jaillon O."/>
            <person name="Du Pasquier L."/>
            <person name="Boudinot P."/>
            <person name="Liberles D.A."/>
            <person name="Volff J.N."/>
            <person name="Philippe H."/>
            <person name="Lenhard B."/>
            <person name="Roest Crollius H."/>
            <person name="Wincker P."/>
            <person name="Chourrout D."/>
        </authorList>
    </citation>
    <scope>NUCLEOTIDE SEQUENCE [LARGE SCALE GENOMIC DNA]</scope>
</reference>
<accession>E4YJN4</accession>
<gene>
    <name evidence="1" type="ORF">GSOID_T00027525001</name>
</gene>
<evidence type="ECO:0000313" key="1">
    <source>
        <dbReference type="EMBL" id="CBY35695.1"/>
    </source>
</evidence>
<sequence length="121" mass="14041">MSVWKSRNEANEEQLVWNVDNEADDDVKMIDAETNEINEDTSDDDVISDIMELSWKNEALEALKVFPTDEWKEFSLIKKIFSGVLSPVIWLMKVTTPILDGDDLNKSWNLPLTLMQTFFVR</sequence>
<dbReference type="Proteomes" id="UP000011014">
    <property type="component" value="Unassembled WGS sequence"/>
</dbReference>
<name>E4YJN4_OIKDI</name>
<dbReference type="AlphaFoldDB" id="E4YJN4"/>
<organism evidence="1">
    <name type="scientific">Oikopleura dioica</name>
    <name type="common">Tunicate</name>
    <dbReference type="NCBI Taxonomy" id="34765"/>
    <lineage>
        <taxon>Eukaryota</taxon>
        <taxon>Metazoa</taxon>
        <taxon>Chordata</taxon>
        <taxon>Tunicata</taxon>
        <taxon>Appendicularia</taxon>
        <taxon>Copelata</taxon>
        <taxon>Oikopleuridae</taxon>
        <taxon>Oikopleura</taxon>
    </lineage>
</organism>
<proteinExistence type="predicted"/>
<dbReference type="EMBL" id="FN654665">
    <property type="protein sequence ID" value="CBY35695.1"/>
    <property type="molecule type" value="Genomic_DNA"/>
</dbReference>